<dbReference type="SUPFAM" id="SSF49503">
    <property type="entry name" value="Cupredoxins"/>
    <property type="match status" value="1"/>
</dbReference>
<evidence type="ECO:0000313" key="7">
    <source>
        <dbReference type="Proteomes" id="UP000628017"/>
    </source>
</evidence>
<dbReference type="Gene3D" id="2.60.40.420">
    <property type="entry name" value="Cupredoxins - blue copper proteins"/>
    <property type="match status" value="1"/>
</dbReference>
<dbReference type="EMBL" id="BMKA01000009">
    <property type="protein sequence ID" value="GGA32200.1"/>
    <property type="molecule type" value="Genomic_DNA"/>
</dbReference>
<sequence>MLKFQWITQIMKLLTLICISFVSVALPTWAGNAEAAPKGQPHERPYETPGHEPMGKPNDGVPVDRIIKVNIKETQSGYMLFEPDAIQIASGSVVRFIIINSGALDHEFMLGSFDEIAKHQHWMRKFPDMEHDYANSVSIRSGEVEELVWQFSDATNMEFACLIPGHREAGMWGVIMVHDHLAPTREN</sequence>
<dbReference type="PANTHER" id="PTHR38439">
    <property type="entry name" value="AURACYANIN-B"/>
    <property type="match status" value="1"/>
</dbReference>
<keyword evidence="2" id="KW-0186">Copper</keyword>
<keyword evidence="7" id="KW-1185">Reference proteome</keyword>
<dbReference type="InterPro" id="IPR008972">
    <property type="entry name" value="Cupredoxin"/>
</dbReference>
<feature type="domain" description="Blue (type 1) copper" evidence="5">
    <location>
        <begin position="73"/>
        <end position="177"/>
    </location>
</feature>
<dbReference type="AlphaFoldDB" id="A0A916R3Y7"/>
<dbReference type="PANTHER" id="PTHR38439:SF3">
    <property type="entry name" value="COPPER-RESISTANT CUPROPROTEIN COPI"/>
    <property type="match status" value="1"/>
</dbReference>
<feature type="signal peptide" evidence="4">
    <location>
        <begin position="1"/>
        <end position="35"/>
    </location>
</feature>
<feature type="compositionally biased region" description="Basic and acidic residues" evidence="3">
    <location>
        <begin position="40"/>
        <end position="54"/>
    </location>
</feature>
<reference evidence="6" key="2">
    <citation type="submission" date="2020-09" db="EMBL/GenBank/DDBJ databases">
        <authorList>
            <person name="Sun Q."/>
            <person name="Zhou Y."/>
        </authorList>
    </citation>
    <scope>NUCLEOTIDE SEQUENCE</scope>
    <source>
        <strain evidence="6">CGMCC 1.15880</strain>
    </source>
</reference>
<evidence type="ECO:0000256" key="1">
    <source>
        <dbReference type="ARBA" id="ARBA00022723"/>
    </source>
</evidence>
<protein>
    <submittedName>
        <fullName evidence="6">Copper-binding protein</fullName>
    </submittedName>
</protein>
<name>A0A916R3Y7_9RHOB</name>
<evidence type="ECO:0000256" key="3">
    <source>
        <dbReference type="SAM" id="MobiDB-lite"/>
    </source>
</evidence>
<dbReference type="InterPro" id="IPR000923">
    <property type="entry name" value="BlueCu_1"/>
</dbReference>
<feature type="chain" id="PRO_5037136540" evidence="4">
    <location>
        <begin position="36"/>
        <end position="187"/>
    </location>
</feature>
<evidence type="ECO:0000313" key="6">
    <source>
        <dbReference type="EMBL" id="GGA32200.1"/>
    </source>
</evidence>
<dbReference type="GO" id="GO:0009055">
    <property type="term" value="F:electron transfer activity"/>
    <property type="evidence" value="ECO:0007669"/>
    <property type="project" value="InterPro"/>
</dbReference>
<accession>A0A916R3Y7</accession>
<reference evidence="6" key="1">
    <citation type="journal article" date="2014" name="Int. J. Syst. Evol. Microbiol.">
        <title>Complete genome sequence of Corynebacterium casei LMG S-19264T (=DSM 44701T), isolated from a smear-ripened cheese.</title>
        <authorList>
            <consortium name="US DOE Joint Genome Institute (JGI-PGF)"/>
            <person name="Walter F."/>
            <person name="Albersmeier A."/>
            <person name="Kalinowski J."/>
            <person name="Ruckert C."/>
        </authorList>
    </citation>
    <scope>NUCLEOTIDE SEQUENCE</scope>
    <source>
        <strain evidence="6">CGMCC 1.15880</strain>
    </source>
</reference>
<proteinExistence type="predicted"/>
<keyword evidence="1" id="KW-0479">Metal-binding</keyword>
<dbReference type="Proteomes" id="UP000628017">
    <property type="component" value="Unassembled WGS sequence"/>
</dbReference>
<dbReference type="Pfam" id="PF00127">
    <property type="entry name" value="Copper-bind"/>
    <property type="match status" value="1"/>
</dbReference>
<dbReference type="InterPro" id="IPR050845">
    <property type="entry name" value="Cu-binding_ET"/>
</dbReference>
<feature type="region of interest" description="Disordered" evidence="3">
    <location>
        <begin position="33"/>
        <end position="59"/>
    </location>
</feature>
<organism evidence="6 7">
    <name type="scientific">Neptunicoccus cionae</name>
    <dbReference type="NCBI Taxonomy" id="2035344"/>
    <lineage>
        <taxon>Bacteria</taxon>
        <taxon>Pseudomonadati</taxon>
        <taxon>Pseudomonadota</taxon>
        <taxon>Alphaproteobacteria</taxon>
        <taxon>Rhodobacterales</taxon>
        <taxon>Paracoccaceae</taxon>
        <taxon>Neptunicoccus</taxon>
    </lineage>
</organism>
<evidence type="ECO:0000256" key="2">
    <source>
        <dbReference type="ARBA" id="ARBA00023008"/>
    </source>
</evidence>
<dbReference type="RefSeq" id="WP_229678637.1">
    <property type="nucleotide sequence ID" value="NZ_BMKA01000009.1"/>
</dbReference>
<dbReference type="GO" id="GO:0005507">
    <property type="term" value="F:copper ion binding"/>
    <property type="evidence" value="ECO:0007669"/>
    <property type="project" value="InterPro"/>
</dbReference>
<evidence type="ECO:0000259" key="5">
    <source>
        <dbReference type="Pfam" id="PF00127"/>
    </source>
</evidence>
<gene>
    <name evidence="6" type="ORF">GCM10011498_36750</name>
</gene>
<evidence type="ECO:0000256" key="4">
    <source>
        <dbReference type="SAM" id="SignalP"/>
    </source>
</evidence>
<comment type="caution">
    <text evidence="6">The sequence shown here is derived from an EMBL/GenBank/DDBJ whole genome shotgun (WGS) entry which is preliminary data.</text>
</comment>
<keyword evidence="4" id="KW-0732">Signal</keyword>